<dbReference type="EMBL" id="JASITI010000058">
    <property type="protein sequence ID" value="MDK9500238.1"/>
    <property type="molecule type" value="Genomic_DNA"/>
</dbReference>
<keyword evidence="8" id="KW-1185">Reference proteome</keyword>
<dbReference type="PANTHER" id="PTHR30346">
    <property type="entry name" value="TRANSCRIPTIONAL DUAL REGULATOR HCAR-RELATED"/>
    <property type="match status" value="1"/>
</dbReference>
<organism evidence="7 8">
    <name type="scientific">Streptomyces katrae</name>
    <dbReference type="NCBI Taxonomy" id="68223"/>
    <lineage>
        <taxon>Bacteria</taxon>
        <taxon>Bacillati</taxon>
        <taxon>Actinomycetota</taxon>
        <taxon>Actinomycetes</taxon>
        <taxon>Kitasatosporales</taxon>
        <taxon>Streptomycetaceae</taxon>
        <taxon>Streptomyces</taxon>
    </lineage>
</organism>
<keyword evidence="3" id="KW-0238">DNA-binding</keyword>
<evidence type="ECO:0000313" key="7">
    <source>
        <dbReference type="EMBL" id="MDK9500238.1"/>
    </source>
</evidence>
<evidence type="ECO:0000259" key="6">
    <source>
        <dbReference type="PROSITE" id="PS50931"/>
    </source>
</evidence>
<dbReference type="PROSITE" id="PS50931">
    <property type="entry name" value="HTH_LYSR"/>
    <property type="match status" value="1"/>
</dbReference>
<dbReference type="PANTHER" id="PTHR30346:SF29">
    <property type="entry name" value="LYSR SUBSTRATE-BINDING"/>
    <property type="match status" value="1"/>
</dbReference>
<evidence type="ECO:0000256" key="2">
    <source>
        <dbReference type="ARBA" id="ARBA00023015"/>
    </source>
</evidence>
<feature type="region of interest" description="Disordered" evidence="5">
    <location>
        <begin position="297"/>
        <end position="316"/>
    </location>
</feature>
<keyword evidence="4" id="KW-0804">Transcription</keyword>
<dbReference type="CDD" id="cd08423">
    <property type="entry name" value="PBP2_LTTR_like_6"/>
    <property type="match status" value="1"/>
</dbReference>
<protein>
    <submittedName>
        <fullName evidence="7">LysR family transcriptional regulator</fullName>
    </submittedName>
</protein>
<accession>A0ABT7H314</accession>
<keyword evidence="2" id="KW-0805">Transcription regulation</keyword>
<dbReference type="InterPro" id="IPR000847">
    <property type="entry name" value="LysR_HTH_N"/>
</dbReference>
<dbReference type="SUPFAM" id="SSF53850">
    <property type="entry name" value="Periplasmic binding protein-like II"/>
    <property type="match status" value="1"/>
</dbReference>
<reference evidence="7 8" key="1">
    <citation type="submission" date="2023-05" db="EMBL/GenBank/DDBJ databases">
        <title>Sequencing and Assembly of Streptomyces sp. NP73.</title>
        <authorList>
            <person name="Konwar A.N."/>
            <person name="Saikia K."/>
            <person name="Thakur D."/>
        </authorList>
    </citation>
    <scope>NUCLEOTIDE SEQUENCE [LARGE SCALE GENOMIC DNA]</scope>
    <source>
        <strain evidence="7 8">NP73</strain>
    </source>
</reference>
<comment type="caution">
    <text evidence="7">The sequence shown here is derived from an EMBL/GenBank/DDBJ whole genome shotgun (WGS) entry which is preliminary data.</text>
</comment>
<dbReference type="SUPFAM" id="SSF46785">
    <property type="entry name" value="Winged helix' DNA-binding domain"/>
    <property type="match status" value="1"/>
</dbReference>
<dbReference type="Pfam" id="PF00126">
    <property type="entry name" value="HTH_1"/>
    <property type="match status" value="1"/>
</dbReference>
<evidence type="ECO:0000313" key="8">
    <source>
        <dbReference type="Proteomes" id="UP001223390"/>
    </source>
</evidence>
<dbReference type="Proteomes" id="UP001223390">
    <property type="component" value="Unassembled WGS sequence"/>
</dbReference>
<dbReference type="Pfam" id="PF03466">
    <property type="entry name" value="LysR_substrate"/>
    <property type="match status" value="1"/>
</dbReference>
<evidence type="ECO:0000256" key="5">
    <source>
        <dbReference type="SAM" id="MobiDB-lite"/>
    </source>
</evidence>
<dbReference type="Gene3D" id="1.10.10.10">
    <property type="entry name" value="Winged helix-like DNA-binding domain superfamily/Winged helix DNA-binding domain"/>
    <property type="match status" value="1"/>
</dbReference>
<gene>
    <name evidence="7" type="ORF">QEZ40_005867</name>
</gene>
<dbReference type="InterPro" id="IPR036388">
    <property type="entry name" value="WH-like_DNA-bd_sf"/>
</dbReference>
<evidence type="ECO:0000256" key="1">
    <source>
        <dbReference type="ARBA" id="ARBA00009437"/>
    </source>
</evidence>
<dbReference type="InterPro" id="IPR036390">
    <property type="entry name" value="WH_DNA-bd_sf"/>
</dbReference>
<dbReference type="PRINTS" id="PR00039">
    <property type="entry name" value="HTHLYSR"/>
</dbReference>
<evidence type="ECO:0000256" key="3">
    <source>
        <dbReference type="ARBA" id="ARBA00023125"/>
    </source>
</evidence>
<comment type="similarity">
    <text evidence="1">Belongs to the LysR transcriptional regulatory family.</text>
</comment>
<evidence type="ECO:0000256" key="4">
    <source>
        <dbReference type="ARBA" id="ARBA00023163"/>
    </source>
</evidence>
<proteinExistence type="inferred from homology"/>
<dbReference type="Gene3D" id="3.40.190.10">
    <property type="entry name" value="Periplasmic binding protein-like II"/>
    <property type="match status" value="2"/>
</dbReference>
<sequence length="316" mass="33128">MAAMPEPHGLYEVFLRVARDGSFTAAARSLGYTQSAVSRQVQALEEEWGTALFDRLPRGVRLTEAGRVLLPHAEGVRERLRAARAELAALRSLGGGTLRVGAFAAANVSLVPRALAAFGQRYPGVTVVHSEGPTAKHAALLAEGGLDLAVLSTPAGITLPGPELYHLLDEPMYVALPCGHRFADRAVLRLSELAGEDWIEGDVRPEQTLLAPALAAGFLPRVAFRVNDWTAKQGFVAAGLGITVLPELAAGAVRPDVALVPVDPADLPCRKVYAGTPRGLAHSPAVGAFLSLLRSGATGRAEPPAGTASARPTTRQ</sequence>
<dbReference type="InterPro" id="IPR005119">
    <property type="entry name" value="LysR_subst-bd"/>
</dbReference>
<name>A0ABT7H314_9ACTN</name>
<feature type="domain" description="HTH lysR-type" evidence="6">
    <location>
        <begin position="12"/>
        <end position="63"/>
    </location>
</feature>